<comment type="caution">
    <text evidence="2">The sequence shown here is derived from an EMBL/GenBank/DDBJ whole genome shotgun (WGS) entry which is preliminary data.</text>
</comment>
<feature type="transmembrane region" description="Helical" evidence="1">
    <location>
        <begin position="48"/>
        <end position="71"/>
    </location>
</feature>
<dbReference type="Proteomes" id="UP000189681">
    <property type="component" value="Unassembled WGS sequence"/>
</dbReference>
<accession>A0A1V4AUQ8</accession>
<gene>
    <name evidence="2" type="ORF">AYP45_07375</name>
</gene>
<sequence length="74" mass="8273">MAELGAFGKILISLGILMIIIGGLFIIGGKLPFVGRLPGDIVVQKKNFSFYFPITTCIIISIMFSLIMWLLRRR</sequence>
<evidence type="ECO:0000313" key="2">
    <source>
        <dbReference type="EMBL" id="OOP56816.1"/>
    </source>
</evidence>
<keyword evidence="1" id="KW-0812">Transmembrane</keyword>
<proteinExistence type="predicted"/>
<feature type="transmembrane region" description="Helical" evidence="1">
    <location>
        <begin position="7"/>
        <end position="28"/>
    </location>
</feature>
<evidence type="ECO:0008006" key="4">
    <source>
        <dbReference type="Google" id="ProtNLM"/>
    </source>
</evidence>
<protein>
    <recommendedName>
        <fullName evidence="4">DUF2905 domain-containing protein</fullName>
    </recommendedName>
</protein>
<dbReference type="EMBL" id="AYTS01000061">
    <property type="protein sequence ID" value="OOP56816.1"/>
    <property type="molecule type" value="Genomic_DNA"/>
</dbReference>
<reference evidence="2 3" key="1">
    <citation type="journal article" date="2017" name="Water Res.">
        <title>Discovery and metagenomic analysis of an anammox bacterial enrichment related to Candidatus "Brocadia caroliniensis" in a full-scale glycerol-fed nitritation-denitritation separate centrate treatment process.</title>
        <authorList>
            <person name="Park H."/>
            <person name="Brotto A.C."/>
            <person name="van Loosdrecht M.C."/>
            <person name="Chandran K."/>
        </authorList>
    </citation>
    <scope>NUCLEOTIDE SEQUENCE [LARGE SCALE GENOMIC DNA]</scope>
    <source>
        <strain evidence="2">26THWARD</strain>
    </source>
</reference>
<keyword evidence="1" id="KW-0472">Membrane</keyword>
<organism evidence="2 3">
    <name type="scientific">Candidatus Brocadia carolinensis</name>
    <dbReference type="NCBI Taxonomy" id="1004156"/>
    <lineage>
        <taxon>Bacteria</taxon>
        <taxon>Pseudomonadati</taxon>
        <taxon>Planctomycetota</taxon>
        <taxon>Candidatus Brocadiia</taxon>
        <taxon>Candidatus Brocadiales</taxon>
        <taxon>Candidatus Brocadiaceae</taxon>
        <taxon>Candidatus Brocadia</taxon>
    </lineage>
</organism>
<dbReference type="PANTHER" id="PTHR36443:SF1">
    <property type="entry name" value="BSR5223 PROTEIN"/>
    <property type="match status" value="1"/>
</dbReference>
<evidence type="ECO:0000313" key="3">
    <source>
        <dbReference type="Proteomes" id="UP000189681"/>
    </source>
</evidence>
<evidence type="ECO:0000256" key="1">
    <source>
        <dbReference type="SAM" id="Phobius"/>
    </source>
</evidence>
<dbReference type="AlphaFoldDB" id="A0A1V4AUQ8"/>
<dbReference type="PANTHER" id="PTHR36443">
    <property type="entry name" value="BSR5223 PROTEIN"/>
    <property type="match status" value="1"/>
</dbReference>
<dbReference type="STRING" id="1004156.AYP45_07375"/>
<dbReference type="Pfam" id="PF11146">
    <property type="entry name" value="DUF2905"/>
    <property type="match status" value="1"/>
</dbReference>
<name>A0A1V4AUQ8_9BACT</name>
<keyword evidence="1" id="KW-1133">Transmembrane helix</keyword>
<dbReference type="InterPro" id="IPR021320">
    <property type="entry name" value="DUF2905"/>
</dbReference>